<dbReference type="AlphaFoldDB" id="A0A0L1K9D1"/>
<dbReference type="Proteomes" id="UP000037446">
    <property type="component" value="Unassembled WGS sequence"/>
</dbReference>
<evidence type="ECO:0000256" key="5">
    <source>
        <dbReference type="SAM" id="Phobius"/>
    </source>
</evidence>
<keyword evidence="2 5" id="KW-0812">Transmembrane</keyword>
<dbReference type="Pfam" id="PF02600">
    <property type="entry name" value="DsbB"/>
    <property type="match status" value="1"/>
</dbReference>
<dbReference type="EMBL" id="JYNE01000028">
    <property type="protein sequence ID" value="KNH00675.1"/>
    <property type="molecule type" value="Genomic_DNA"/>
</dbReference>
<dbReference type="InterPro" id="IPR003752">
    <property type="entry name" value="DiS_bond_form_DsbB/BdbC"/>
</dbReference>
<feature type="transmembrane region" description="Helical" evidence="5">
    <location>
        <begin position="133"/>
        <end position="153"/>
    </location>
</feature>
<evidence type="ECO:0000313" key="7">
    <source>
        <dbReference type="Proteomes" id="UP000037446"/>
    </source>
</evidence>
<reference evidence="7" key="1">
    <citation type="submission" date="2015-02" db="EMBL/GenBank/DDBJ databases">
        <authorList>
            <person name="Lima A.O."/>
            <person name="Cabral A."/>
            <person name="Porto L.M."/>
            <person name="Silva M.A."/>
        </authorList>
    </citation>
    <scope>NUCLEOTIDE SEQUENCE [LARGE SCALE GENOMIC DNA]</scope>
    <source>
        <strain evidence="7">LAMA 915</strain>
    </source>
</reference>
<evidence type="ECO:0000256" key="2">
    <source>
        <dbReference type="ARBA" id="ARBA00022692"/>
    </source>
</evidence>
<evidence type="ECO:0000256" key="3">
    <source>
        <dbReference type="ARBA" id="ARBA00022989"/>
    </source>
</evidence>
<dbReference type="Gene3D" id="1.20.1550.10">
    <property type="entry name" value="DsbB-like"/>
    <property type="match status" value="1"/>
</dbReference>
<gene>
    <name evidence="6" type="ORF">J121_1289</name>
</gene>
<keyword evidence="3 5" id="KW-1133">Transmembrane helix</keyword>
<evidence type="ECO:0000313" key="6">
    <source>
        <dbReference type="EMBL" id="KNH00675.1"/>
    </source>
</evidence>
<name>A0A0L1K9D1_9SPHN</name>
<comment type="caution">
    <text evidence="6">The sequence shown here is derived from an EMBL/GenBank/DDBJ whole genome shotgun (WGS) entry which is preliminary data.</text>
</comment>
<dbReference type="STRING" id="1306953.J121_1289"/>
<organism evidence="6 7">
    <name type="scientific">Qipengyuania citrea LAMA 915</name>
    <dbReference type="NCBI Taxonomy" id="1306953"/>
    <lineage>
        <taxon>Bacteria</taxon>
        <taxon>Pseudomonadati</taxon>
        <taxon>Pseudomonadota</taxon>
        <taxon>Alphaproteobacteria</taxon>
        <taxon>Sphingomonadales</taxon>
        <taxon>Erythrobacteraceae</taxon>
        <taxon>Qipengyuania</taxon>
    </lineage>
</organism>
<feature type="transmembrane region" description="Helical" evidence="5">
    <location>
        <begin position="67"/>
        <end position="87"/>
    </location>
</feature>
<dbReference type="InterPro" id="IPR023380">
    <property type="entry name" value="DsbB-like_sf"/>
</dbReference>
<dbReference type="InterPro" id="IPR024199">
    <property type="entry name" value="Uncharacterised_DsbB"/>
</dbReference>
<evidence type="ECO:0000256" key="1">
    <source>
        <dbReference type="ARBA" id="ARBA00004141"/>
    </source>
</evidence>
<evidence type="ECO:0000256" key="4">
    <source>
        <dbReference type="ARBA" id="ARBA00023136"/>
    </source>
</evidence>
<sequence>MFLTQHARLARLLALAVPAALLGGAYLSEYGFGLYPCEMCWWQRWPHFAAVGLALLAYTVTPRRLWIWLAALAIALSGAIGLFHAGVEYGWWPGITSCAVIAGGGSGNALEDIMNTPLVRCDEPAWTLAGISLAGYNFLVSSAAALAISVLMVKDRNA</sequence>
<accession>A0A0L1K9D1</accession>
<comment type="subcellular location">
    <subcellularLocation>
        <location evidence="1">Membrane</location>
        <topology evidence="1">Multi-pass membrane protein</topology>
    </subcellularLocation>
</comment>
<keyword evidence="4 5" id="KW-0472">Membrane</keyword>
<dbReference type="SUPFAM" id="SSF158442">
    <property type="entry name" value="DsbB-like"/>
    <property type="match status" value="1"/>
</dbReference>
<dbReference type="GO" id="GO:0015035">
    <property type="term" value="F:protein-disulfide reductase activity"/>
    <property type="evidence" value="ECO:0007669"/>
    <property type="project" value="InterPro"/>
</dbReference>
<dbReference type="GO" id="GO:0006457">
    <property type="term" value="P:protein folding"/>
    <property type="evidence" value="ECO:0007669"/>
    <property type="project" value="InterPro"/>
</dbReference>
<protein>
    <submittedName>
        <fullName evidence="6">Periplasmic thiol:disulfide oxidoreductase DsbB, required for DsbA reoxidation</fullName>
    </submittedName>
</protein>
<feature type="transmembrane region" description="Helical" evidence="5">
    <location>
        <begin position="43"/>
        <end position="60"/>
    </location>
</feature>
<dbReference type="PIRSF" id="PIRSF033913">
    <property type="entry name" value="S-S_format_DsbB"/>
    <property type="match status" value="1"/>
</dbReference>
<proteinExistence type="predicted"/>
<dbReference type="GO" id="GO:0016020">
    <property type="term" value="C:membrane"/>
    <property type="evidence" value="ECO:0007669"/>
    <property type="project" value="UniProtKB-SubCell"/>
</dbReference>
<dbReference type="RefSeq" id="WP_050601445.1">
    <property type="nucleotide sequence ID" value="NZ_JYNE01000028.1"/>
</dbReference>
<dbReference type="PATRIC" id="fig|1306953.7.peg.1323"/>